<dbReference type="PROSITE" id="PS51781">
    <property type="entry name" value="SH3B"/>
    <property type="match status" value="1"/>
</dbReference>
<organism evidence="8 9">
    <name type="scientific">Paenibacillus plantiphilus</name>
    <dbReference type="NCBI Taxonomy" id="2905650"/>
    <lineage>
        <taxon>Bacteria</taxon>
        <taxon>Bacillati</taxon>
        <taxon>Bacillota</taxon>
        <taxon>Bacilli</taxon>
        <taxon>Bacillales</taxon>
        <taxon>Paenibacillaceae</taxon>
        <taxon>Paenibacillus</taxon>
    </lineage>
</organism>
<evidence type="ECO:0000256" key="2">
    <source>
        <dbReference type="ARBA" id="ARBA00022670"/>
    </source>
</evidence>
<dbReference type="Proteomes" id="UP000838686">
    <property type="component" value="Unassembled WGS sequence"/>
</dbReference>
<dbReference type="PROSITE" id="PS51935">
    <property type="entry name" value="NLPC_P60"/>
    <property type="match status" value="1"/>
</dbReference>
<dbReference type="RefSeq" id="WP_236343693.1">
    <property type="nucleotide sequence ID" value="NZ_CAKMMF010000018.1"/>
</dbReference>
<feature type="domain" description="SH3b" evidence="6">
    <location>
        <begin position="26"/>
        <end position="92"/>
    </location>
</feature>
<evidence type="ECO:0008006" key="10">
    <source>
        <dbReference type="Google" id="ProtNLM"/>
    </source>
</evidence>
<dbReference type="InterPro" id="IPR038765">
    <property type="entry name" value="Papain-like_cys_pep_sf"/>
</dbReference>
<proteinExistence type="inferred from homology"/>
<gene>
    <name evidence="8" type="ORF">PAECIP111893_03368</name>
</gene>
<evidence type="ECO:0000313" key="9">
    <source>
        <dbReference type="Proteomes" id="UP000838686"/>
    </source>
</evidence>
<keyword evidence="5" id="KW-0732">Signal</keyword>
<feature type="chain" id="PRO_5046770107" description="Hydrolase Nlp/P60" evidence="5">
    <location>
        <begin position="27"/>
        <end position="337"/>
    </location>
</feature>
<comment type="similarity">
    <text evidence="1">Belongs to the peptidase C40 family.</text>
</comment>
<dbReference type="PANTHER" id="PTHR47053:SF1">
    <property type="entry name" value="MUREIN DD-ENDOPEPTIDASE MEPH-RELATED"/>
    <property type="match status" value="1"/>
</dbReference>
<sequence>MKKVLASFMTLILAALLVIPVSPAAANTGLVGEVQSSVSFRDRPSTSSTVMKYLKKGSKVAILEEVNSYWYKVQDNSGQIGYISTSSKYIEVVRNSNGNSGNSGNTGTAGNAVIVASVSFREAPSTDSRRIRYLSKGEKVTVTAQPNSYWYEAKDSSGVKGYISARAEYIQVNGSLPGGGQQGGGQQQPGGSAQVEKIITAGMSFLGTPYEFGSDRNSTATFDCSDFVRTAFMAGIGVKLPADSRQQGSYVKDKGNVKTNWSGLKRGDLMFFMSYKGASASSYAGVNKSTATITHVGIYLGDGRILHTYSKESGGVRVNDIAGTHWEHRFLFGGSAL</sequence>
<evidence type="ECO:0000256" key="5">
    <source>
        <dbReference type="SAM" id="SignalP"/>
    </source>
</evidence>
<dbReference type="InterPro" id="IPR051202">
    <property type="entry name" value="Peptidase_C40"/>
</dbReference>
<evidence type="ECO:0000256" key="3">
    <source>
        <dbReference type="ARBA" id="ARBA00022801"/>
    </source>
</evidence>
<accession>A0ABM9CDW7</accession>
<dbReference type="Pfam" id="PF08239">
    <property type="entry name" value="SH3_3"/>
    <property type="match status" value="2"/>
</dbReference>
<protein>
    <recommendedName>
        <fullName evidence="10">Hydrolase Nlp/P60</fullName>
    </recommendedName>
</protein>
<feature type="signal peptide" evidence="5">
    <location>
        <begin position="1"/>
        <end position="26"/>
    </location>
</feature>
<dbReference type="PANTHER" id="PTHR47053">
    <property type="entry name" value="MUREIN DD-ENDOPEPTIDASE MEPH-RELATED"/>
    <property type="match status" value="1"/>
</dbReference>
<dbReference type="Pfam" id="PF00877">
    <property type="entry name" value="NLPC_P60"/>
    <property type="match status" value="1"/>
</dbReference>
<keyword evidence="2" id="KW-0645">Protease</keyword>
<name>A0ABM9CDW7_9BACL</name>
<dbReference type="Gene3D" id="2.30.30.40">
    <property type="entry name" value="SH3 Domains"/>
    <property type="match status" value="2"/>
</dbReference>
<evidence type="ECO:0000256" key="4">
    <source>
        <dbReference type="ARBA" id="ARBA00022807"/>
    </source>
</evidence>
<keyword evidence="4" id="KW-0788">Thiol protease</keyword>
<feature type="domain" description="NlpC/P60" evidence="7">
    <location>
        <begin position="192"/>
        <end position="337"/>
    </location>
</feature>
<keyword evidence="9" id="KW-1185">Reference proteome</keyword>
<dbReference type="SUPFAM" id="SSF54001">
    <property type="entry name" value="Cysteine proteinases"/>
    <property type="match status" value="1"/>
</dbReference>
<dbReference type="InterPro" id="IPR003646">
    <property type="entry name" value="SH3-like_bac-type"/>
</dbReference>
<evidence type="ECO:0000259" key="6">
    <source>
        <dbReference type="PROSITE" id="PS51781"/>
    </source>
</evidence>
<dbReference type="InterPro" id="IPR000064">
    <property type="entry name" value="NLP_P60_dom"/>
</dbReference>
<evidence type="ECO:0000313" key="8">
    <source>
        <dbReference type="EMBL" id="CAH1211065.1"/>
    </source>
</evidence>
<evidence type="ECO:0000256" key="1">
    <source>
        <dbReference type="ARBA" id="ARBA00007074"/>
    </source>
</evidence>
<comment type="caution">
    <text evidence="8">The sequence shown here is derived from an EMBL/GenBank/DDBJ whole genome shotgun (WGS) entry which is preliminary data.</text>
</comment>
<keyword evidence="3" id="KW-0378">Hydrolase</keyword>
<dbReference type="SMART" id="SM00287">
    <property type="entry name" value="SH3b"/>
    <property type="match status" value="2"/>
</dbReference>
<dbReference type="EMBL" id="CAKMMF010000018">
    <property type="protein sequence ID" value="CAH1211065.1"/>
    <property type="molecule type" value="Genomic_DNA"/>
</dbReference>
<dbReference type="Gene3D" id="3.90.1720.10">
    <property type="entry name" value="endopeptidase domain like (from Nostoc punctiforme)"/>
    <property type="match status" value="1"/>
</dbReference>
<evidence type="ECO:0000259" key="7">
    <source>
        <dbReference type="PROSITE" id="PS51935"/>
    </source>
</evidence>
<reference evidence="8" key="1">
    <citation type="submission" date="2022-01" db="EMBL/GenBank/DDBJ databases">
        <authorList>
            <person name="Criscuolo A."/>
        </authorList>
    </citation>
    <scope>NUCLEOTIDE SEQUENCE</scope>
    <source>
        <strain evidence="8">CIP111893</strain>
    </source>
</reference>